<dbReference type="EMBL" id="CM042025">
    <property type="protein sequence ID" value="KAI3807227.1"/>
    <property type="molecule type" value="Genomic_DNA"/>
</dbReference>
<keyword evidence="2" id="KW-1185">Reference proteome</keyword>
<protein>
    <submittedName>
        <fullName evidence="1">Uncharacterized protein</fullName>
    </submittedName>
</protein>
<reference evidence="1 2" key="2">
    <citation type="journal article" date="2022" name="Mol. Ecol. Resour.">
        <title>The genomes of chicory, endive, great burdock and yacon provide insights into Asteraceae paleo-polyploidization history and plant inulin production.</title>
        <authorList>
            <person name="Fan W."/>
            <person name="Wang S."/>
            <person name="Wang H."/>
            <person name="Wang A."/>
            <person name="Jiang F."/>
            <person name="Liu H."/>
            <person name="Zhao H."/>
            <person name="Xu D."/>
            <person name="Zhang Y."/>
        </authorList>
    </citation>
    <scope>NUCLEOTIDE SEQUENCE [LARGE SCALE GENOMIC DNA]</scope>
    <source>
        <strain evidence="2">cv. Yunnan</strain>
        <tissue evidence="1">Leaves</tissue>
    </source>
</reference>
<dbReference type="Proteomes" id="UP001056120">
    <property type="component" value="Linkage Group LG08"/>
</dbReference>
<sequence length="113" mass="12950">MKKFARISVFWFGSQVVLVPYGGLLMNHIEPHIKFHDSHVAAVTRRQLLPPPARSLRRSIHLPVLYLPFITGFGACVCFNGFREFVYMTMYALMAYARGCINETYSLTFQVCS</sequence>
<comment type="caution">
    <text evidence="1">The sequence shown here is derived from an EMBL/GenBank/DDBJ whole genome shotgun (WGS) entry which is preliminary data.</text>
</comment>
<evidence type="ECO:0000313" key="2">
    <source>
        <dbReference type="Proteomes" id="UP001056120"/>
    </source>
</evidence>
<accession>A0ACB9IHD7</accession>
<organism evidence="1 2">
    <name type="scientific">Smallanthus sonchifolius</name>
    <dbReference type="NCBI Taxonomy" id="185202"/>
    <lineage>
        <taxon>Eukaryota</taxon>
        <taxon>Viridiplantae</taxon>
        <taxon>Streptophyta</taxon>
        <taxon>Embryophyta</taxon>
        <taxon>Tracheophyta</taxon>
        <taxon>Spermatophyta</taxon>
        <taxon>Magnoliopsida</taxon>
        <taxon>eudicotyledons</taxon>
        <taxon>Gunneridae</taxon>
        <taxon>Pentapetalae</taxon>
        <taxon>asterids</taxon>
        <taxon>campanulids</taxon>
        <taxon>Asterales</taxon>
        <taxon>Asteraceae</taxon>
        <taxon>Asteroideae</taxon>
        <taxon>Heliantheae alliance</taxon>
        <taxon>Millerieae</taxon>
        <taxon>Smallanthus</taxon>
    </lineage>
</organism>
<name>A0ACB9IHD7_9ASTR</name>
<evidence type="ECO:0000313" key="1">
    <source>
        <dbReference type="EMBL" id="KAI3807227.1"/>
    </source>
</evidence>
<reference evidence="2" key="1">
    <citation type="journal article" date="2022" name="Mol. Ecol. Resour.">
        <title>The genomes of chicory, endive, great burdock and yacon provide insights into Asteraceae palaeo-polyploidization history and plant inulin production.</title>
        <authorList>
            <person name="Fan W."/>
            <person name="Wang S."/>
            <person name="Wang H."/>
            <person name="Wang A."/>
            <person name="Jiang F."/>
            <person name="Liu H."/>
            <person name="Zhao H."/>
            <person name="Xu D."/>
            <person name="Zhang Y."/>
        </authorList>
    </citation>
    <scope>NUCLEOTIDE SEQUENCE [LARGE SCALE GENOMIC DNA]</scope>
    <source>
        <strain evidence="2">cv. Yunnan</strain>
    </source>
</reference>
<proteinExistence type="predicted"/>
<gene>
    <name evidence="1" type="ORF">L1987_23152</name>
</gene>